<reference evidence="5 6" key="1">
    <citation type="journal article" date="2013" name="Genome Announc.">
        <title>Draft genome sequence of MKD8, a conjugal recipient Mycobacterium smegmatis strain.</title>
        <authorList>
            <person name="Gray T.A."/>
            <person name="Palumbo M.J."/>
            <person name="Derbyshire K.M."/>
        </authorList>
    </citation>
    <scope>NUCLEOTIDE SEQUENCE [LARGE SCALE GENOMIC DNA]</scope>
    <source>
        <strain evidence="5 6">MKD8</strain>
    </source>
</reference>
<dbReference type="GO" id="GO:0003700">
    <property type="term" value="F:DNA-binding transcription factor activity"/>
    <property type="evidence" value="ECO:0007669"/>
    <property type="project" value="InterPro"/>
</dbReference>
<accession>A0A2U9Q0D4</accession>
<reference evidence="6" key="2">
    <citation type="submission" date="2018-03" db="EMBL/GenBank/DDBJ databases">
        <authorList>
            <person name="Derbyshire K."/>
            <person name="Gray T.A."/>
            <person name="Champion M."/>
        </authorList>
    </citation>
    <scope>NUCLEOTIDE SEQUENCE [LARGE SCALE GENOMIC DNA]</scope>
    <source>
        <strain evidence="6">MKD8</strain>
    </source>
</reference>
<dbReference type="SMART" id="SM00895">
    <property type="entry name" value="FCD"/>
    <property type="match status" value="1"/>
</dbReference>
<protein>
    <submittedName>
        <fullName evidence="5">Putative transcriptional regulator YdhC</fullName>
    </submittedName>
</protein>
<dbReference type="Pfam" id="PF07729">
    <property type="entry name" value="FCD"/>
    <property type="match status" value="1"/>
</dbReference>
<evidence type="ECO:0000256" key="1">
    <source>
        <dbReference type="ARBA" id="ARBA00023015"/>
    </source>
</evidence>
<proteinExistence type="predicted"/>
<dbReference type="CDD" id="cd07377">
    <property type="entry name" value="WHTH_GntR"/>
    <property type="match status" value="1"/>
</dbReference>
<sequence>MPVPIERGKHRRSLLRDQAYVSIRDAIVNGTLAPGEKLRDPELEEWLGISRTPIREALARLETAGLVHTTPGRSTVVAAIEPQAVLNAQSVAAAMHALAVRTAVPLMDKSDFDAMTAANNAFAQAISRGDPEAAMRSDDHFHGVAVQASGNEVIEQVLEQVTPVLRRLEYLRFSALSGRESIEQHRRIVSLCRKRDAEGAAAATEQNWQTLSQVVEKLAVEETDTDG</sequence>
<keyword evidence="3" id="KW-0804">Transcription</keyword>
<feature type="domain" description="HTH gntR-type" evidence="4">
    <location>
        <begin position="13"/>
        <end position="80"/>
    </location>
</feature>
<dbReference type="PANTHER" id="PTHR43537">
    <property type="entry name" value="TRANSCRIPTIONAL REGULATOR, GNTR FAMILY"/>
    <property type="match status" value="1"/>
</dbReference>
<dbReference type="InterPro" id="IPR011711">
    <property type="entry name" value="GntR_C"/>
</dbReference>
<dbReference type="Gene3D" id="1.10.10.10">
    <property type="entry name" value="Winged helix-like DNA-binding domain superfamily/Winged helix DNA-binding domain"/>
    <property type="match status" value="1"/>
</dbReference>
<evidence type="ECO:0000313" key="6">
    <source>
        <dbReference type="Proteomes" id="UP000011200"/>
    </source>
</evidence>
<evidence type="ECO:0000256" key="2">
    <source>
        <dbReference type="ARBA" id="ARBA00023125"/>
    </source>
</evidence>
<keyword evidence="1" id="KW-0805">Transcription regulation</keyword>
<dbReference type="GO" id="GO:0003677">
    <property type="term" value="F:DNA binding"/>
    <property type="evidence" value="ECO:0007669"/>
    <property type="project" value="UniProtKB-KW"/>
</dbReference>
<dbReference type="Gene3D" id="1.20.120.530">
    <property type="entry name" value="GntR ligand-binding domain-like"/>
    <property type="match status" value="1"/>
</dbReference>
<dbReference type="InterPro" id="IPR036388">
    <property type="entry name" value="WH-like_DNA-bd_sf"/>
</dbReference>
<dbReference type="InterPro" id="IPR036390">
    <property type="entry name" value="WH_DNA-bd_sf"/>
</dbReference>
<dbReference type="SUPFAM" id="SSF46785">
    <property type="entry name" value="Winged helix' DNA-binding domain"/>
    <property type="match status" value="1"/>
</dbReference>
<dbReference type="SUPFAM" id="SSF48008">
    <property type="entry name" value="GntR ligand-binding domain-like"/>
    <property type="match status" value="1"/>
</dbReference>
<dbReference type="PANTHER" id="PTHR43537:SF49">
    <property type="entry name" value="TRANSCRIPTIONAL REGULATORY PROTEIN"/>
    <property type="match status" value="1"/>
</dbReference>
<dbReference type="RefSeq" id="WP_003898116.1">
    <property type="nucleotide sequence ID" value="NZ_CP027541.1"/>
</dbReference>
<organism evidence="5 6">
    <name type="scientific">Mycolicibacterium smegmatis (strain MKD8)</name>
    <name type="common">Mycobacterium smegmatis</name>
    <dbReference type="NCBI Taxonomy" id="1214915"/>
    <lineage>
        <taxon>Bacteria</taxon>
        <taxon>Bacillati</taxon>
        <taxon>Actinomycetota</taxon>
        <taxon>Actinomycetes</taxon>
        <taxon>Mycobacteriales</taxon>
        <taxon>Mycobacteriaceae</taxon>
        <taxon>Mycolicibacterium</taxon>
    </lineage>
</organism>
<dbReference type="EMBL" id="CP027541">
    <property type="protein sequence ID" value="AWT57512.1"/>
    <property type="molecule type" value="Genomic_DNA"/>
</dbReference>
<name>A0A2U9Q0D4_MYCSE</name>
<dbReference type="SMART" id="SM00345">
    <property type="entry name" value="HTH_GNTR"/>
    <property type="match status" value="1"/>
</dbReference>
<dbReference type="AlphaFoldDB" id="A0A2U9Q0D4"/>
<dbReference type="InterPro" id="IPR008920">
    <property type="entry name" value="TF_FadR/GntR_C"/>
</dbReference>
<gene>
    <name evidence="5" type="ORF">D806_065790</name>
</gene>
<keyword evidence="2" id="KW-0238">DNA-binding</keyword>
<dbReference type="PROSITE" id="PS50949">
    <property type="entry name" value="HTH_GNTR"/>
    <property type="match status" value="1"/>
</dbReference>
<evidence type="ECO:0000259" key="4">
    <source>
        <dbReference type="PROSITE" id="PS50949"/>
    </source>
</evidence>
<dbReference type="Proteomes" id="UP000011200">
    <property type="component" value="Chromosome"/>
</dbReference>
<evidence type="ECO:0000313" key="5">
    <source>
        <dbReference type="EMBL" id="AWT57512.1"/>
    </source>
</evidence>
<dbReference type="Pfam" id="PF00392">
    <property type="entry name" value="GntR"/>
    <property type="match status" value="1"/>
</dbReference>
<evidence type="ECO:0000256" key="3">
    <source>
        <dbReference type="ARBA" id="ARBA00023163"/>
    </source>
</evidence>
<dbReference type="InterPro" id="IPR000524">
    <property type="entry name" value="Tscrpt_reg_HTH_GntR"/>
</dbReference>